<proteinExistence type="predicted"/>
<dbReference type="AlphaFoldDB" id="A0A8T0DF04"/>
<accession>A0A8T0DF04</accession>
<evidence type="ECO:0008006" key="5">
    <source>
        <dbReference type="Google" id="ProtNLM"/>
    </source>
</evidence>
<evidence type="ECO:0000256" key="2">
    <source>
        <dbReference type="SAM" id="SignalP"/>
    </source>
</evidence>
<reference evidence="3 4" key="1">
    <citation type="submission" date="2019-07" db="EMBL/GenBank/DDBJ databases">
        <title>Annotation for the trematode Paragonimus westermani.</title>
        <authorList>
            <person name="Choi Y.-J."/>
        </authorList>
    </citation>
    <scope>NUCLEOTIDE SEQUENCE [LARGE SCALE GENOMIC DNA]</scope>
    <source>
        <strain evidence="3">180907_Pwestermani</strain>
    </source>
</reference>
<keyword evidence="4" id="KW-1185">Reference proteome</keyword>
<evidence type="ECO:0000313" key="4">
    <source>
        <dbReference type="Proteomes" id="UP000699462"/>
    </source>
</evidence>
<evidence type="ECO:0000313" key="3">
    <source>
        <dbReference type="EMBL" id="KAF8566373.1"/>
    </source>
</evidence>
<gene>
    <name evidence="3" type="ORF">P879_09354</name>
</gene>
<feature type="region of interest" description="Disordered" evidence="1">
    <location>
        <begin position="70"/>
        <end position="106"/>
    </location>
</feature>
<name>A0A8T0DF04_9TREM</name>
<sequence>MVKHLLIFMVCYLVPVTRENVVTCGKKAVRHWFCARISTGQLWSPAETRYDICLPCSIEFCRRADQQNRTSNKGCYNQRRGETDGRYKKQRSISRTSQKGIDRQHNQRCQSHTQDAKYSEEAIRRQWFPSIRINYFDFHINDAAPAGRLTGVVAAEHCACC</sequence>
<dbReference type="Proteomes" id="UP000699462">
    <property type="component" value="Unassembled WGS sequence"/>
</dbReference>
<organism evidence="3 4">
    <name type="scientific">Paragonimus westermani</name>
    <dbReference type="NCBI Taxonomy" id="34504"/>
    <lineage>
        <taxon>Eukaryota</taxon>
        <taxon>Metazoa</taxon>
        <taxon>Spiralia</taxon>
        <taxon>Lophotrochozoa</taxon>
        <taxon>Platyhelminthes</taxon>
        <taxon>Trematoda</taxon>
        <taxon>Digenea</taxon>
        <taxon>Plagiorchiida</taxon>
        <taxon>Troglotremata</taxon>
        <taxon>Troglotrematidae</taxon>
        <taxon>Paragonimus</taxon>
    </lineage>
</organism>
<feature type="chain" id="PRO_5035915463" description="Secreted protein" evidence="2">
    <location>
        <begin position="20"/>
        <end position="161"/>
    </location>
</feature>
<dbReference type="EMBL" id="JTDF01005201">
    <property type="protein sequence ID" value="KAF8566373.1"/>
    <property type="molecule type" value="Genomic_DNA"/>
</dbReference>
<feature type="signal peptide" evidence="2">
    <location>
        <begin position="1"/>
        <end position="19"/>
    </location>
</feature>
<keyword evidence="2" id="KW-0732">Signal</keyword>
<comment type="caution">
    <text evidence="3">The sequence shown here is derived from an EMBL/GenBank/DDBJ whole genome shotgun (WGS) entry which is preliminary data.</text>
</comment>
<protein>
    <recommendedName>
        <fullName evidence="5">Secreted protein</fullName>
    </recommendedName>
</protein>
<evidence type="ECO:0000256" key="1">
    <source>
        <dbReference type="SAM" id="MobiDB-lite"/>
    </source>
</evidence>